<dbReference type="InterPro" id="IPR035983">
    <property type="entry name" value="Hect_E3_ubiquitin_ligase"/>
</dbReference>
<dbReference type="PANTHER" id="PTHR45700:SF8">
    <property type="entry name" value="HECT-TYPE E3 UBIQUITIN TRANSFERASE"/>
    <property type="match status" value="1"/>
</dbReference>
<dbReference type="EMBL" id="MUJZ01067652">
    <property type="protein sequence ID" value="OTF70030.1"/>
    <property type="molecule type" value="Genomic_DNA"/>
</dbReference>
<evidence type="ECO:0000313" key="8">
    <source>
        <dbReference type="Proteomes" id="UP000194236"/>
    </source>
</evidence>
<dbReference type="SUPFAM" id="SSF56204">
    <property type="entry name" value="Hect, E3 ligase catalytic domain"/>
    <property type="match status" value="1"/>
</dbReference>
<evidence type="ECO:0000256" key="5">
    <source>
        <dbReference type="PROSITE-ProRule" id="PRU00104"/>
    </source>
</evidence>
<dbReference type="Pfam" id="PF00632">
    <property type="entry name" value="HECT"/>
    <property type="match status" value="1"/>
</dbReference>
<dbReference type="OrthoDB" id="8068875at2759"/>
<evidence type="ECO:0000256" key="1">
    <source>
        <dbReference type="ARBA" id="ARBA00000885"/>
    </source>
</evidence>
<evidence type="ECO:0000259" key="6">
    <source>
        <dbReference type="PROSITE" id="PS50237"/>
    </source>
</evidence>
<dbReference type="EC" id="2.3.2.26" evidence="2"/>
<comment type="catalytic activity">
    <reaction evidence="1">
        <text>S-ubiquitinyl-[E2 ubiquitin-conjugating enzyme]-L-cysteine + [acceptor protein]-L-lysine = [E2 ubiquitin-conjugating enzyme]-L-cysteine + N(6)-ubiquitinyl-[acceptor protein]-L-lysine.</text>
        <dbReference type="EC" id="2.3.2.26"/>
    </reaction>
</comment>
<dbReference type="PANTHER" id="PTHR45700">
    <property type="entry name" value="UBIQUITIN-PROTEIN LIGASE E3C"/>
    <property type="match status" value="1"/>
</dbReference>
<dbReference type="Proteomes" id="UP000194236">
    <property type="component" value="Unassembled WGS sequence"/>
</dbReference>
<dbReference type="Gene3D" id="3.90.1750.10">
    <property type="entry name" value="Hect, E3 ligase catalytic domains"/>
    <property type="match status" value="1"/>
</dbReference>
<evidence type="ECO:0000313" key="7">
    <source>
        <dbReference type="EMBL" id="OTF70030.1"/>
    </source>
</evidence>
<dbReference type="GO" id="GO:0000209">
    <property type="term" value="P:protein polyubiquitination"/>
    <property type="evidence" value="ECO:0007669"/>
    <property type="project" value="InterPro"/>
</dbReference>
<gene>
    <name evidence="7" type="ORF">BLA29_012947</name>
</gene>
<evidence type="ECO:0000256" key="4">
    <source>
        <dbReference type="ARBA" id="ARBA00022786"/>
    </source>
</evidence>
<comment type="caution">
    <text evidence="7">The sequence shown here is derived from an EMBL/GenBank/DDBJ whole genome shotgun (WGS) entry which is preliminary data.</text>
</comment>
<sequence length="102" mass="12382">MTFVITLPTFGSPIDYELCPDGKNRQLTYENREEYVELYWKYLLIDSIKKQFESFYNGFMKVLDKDVLQLFQAEELMQLVEGEEMIDWNEFERATHYKKPFD</sequence>
<keyword evidence="8" id="KW-1185">Reference proteome</keyword>
<accession>A0A1Y3ANL1</accession>
<keyword evidence="4 5" id="KW-0833">Ubl conjugation pathway</keyword>
<evidence type="ECO:0000256" key="3">
    <source>
        <dbReference type="ARBA" id="ARBA00022679"/>
    </source>
</evidence>
<proteinExistence type="predicted"/>
<dbReference type="AlphaFoldDB" id="A0A1Y3ANL1"/>
<keyword evidence="3" id="KW-0808">Transferase</keyword>
<dbReference type="InterPro" id="IPR000569">
    <property type="entry name" value="HECT_dom"/>
</dbReference>
<dbReference type="PROSITE" id="PS50237">
    <property type="entry name" value="HECT"/>
    <property type="match status" value="1"/>
</dbReference>
<dbReference type="InterPro" id="IPR044611">
    <property type="entry name" value="E3A/B/C-like"/>
</dbReference>
<dbReference type="Gene3D" id="3.30.2160.10">
    <property type="entry name" value="Hect, E3 ligase catalytic domain"/>
    <property type="match status" value="1"/>
</dbReference>
<feature type="non-terminal residue" evidence="7">
    <location>
        <position position="102"/>
    </location>
</feature>
<comment type="caution">
    <text evidence="5">Lacks conserved residue(s) required for the propagation of feature annotation.</text>
</comment>
<feature type="domain" description="HECT" evidence="6">
    <location>
        <begin position="1"/>
        <end position="102"/>
    </location>
</feature>
<protein>
    <recommendedName>
        <fullName evidence="2">HECT-type E3 ubiquitin transferase</fullName>
        <ecNumber evidence="2">2.3.2.26</ecNumber>
    </recommendedName>
</protein>
<reference evidence="7 8" key="1">
    <citation type="submission" date="2017-03" db="EMBL/GenBank/DDBJ databases">
        <title>Genome Survey of Euroglyphus maynei.</title>
        <authorList>
            <person name="Arlian L.G."/>
            <person name="Morgan M.S."/>
            <person name="Rider S.D."/>
        </authorList>
    </citation>
    <scope>NUCLEOTIDE SEQUENCE [LARGE SCALE GENOMIC DNA]</scope>
    <source>
        <strain evidence="7">Arlian Lab</strain>
        <tissue evidence="7">Whole body</tissue>
    </source>
</reference>
<evidence type="ECO:0000256" key="2">
    <source>
        <dbReference type="ARBA" id="ARBA00012485"/>
    </source>
</evidence>
<dbReference type="GO" id="GO:0061630">
    <property type="term" value="F:ubiquitin protein ligase activity"/>
    <property type="evidence" value="ECO:0007669"/>
    <property type="project" value="UniProtKB-EC"/>
</dbReference>
<organism evidence="7 8">
    <name type="scientific">Euroglyphus maynei</name>
    <name type="common">Mayne's house dust mite</name>
    <dbReference type="NCBI Taxonomy" id="6958"/>
    <lineage>
        <taxon>Eukaryota</taxon>
        <taxon>Metazoa</taxon>
        <taxon>Ecdysozoa</taxon>
        <taxon>Arthropoda</taxon>
        <taxon>Chelicerata</taxon>
        <taxon>Arachnida</taxon>
        <taxon>Acari</taxon>
        <taxon>Acariformes</taxon>
        <taxon>Sarcoptiformes</taxon>
        <taxon>Astigmata</taxon>
        <taxon>Psoroptidia</taxon>
        <taxon>Analgoidea</taxon>
        <taxon>Pyroglyphidae</taxon>
        <taxon>Pyroglyphinae</taxon>
        <taxon>Euroglyphus</taxon>
    </lineage>
</organism>
<name>A0A1Y3ANL1_EURMA</name>
<dbReference type="GO" id="GO:0009966">
    <property type="term" value="P:regulation of signal transduction"/>
    <property type="evidence" value="ECO:0007669"/>
    <property type="project" value="UniProtKB-ARBA"/>
</dbReference>